<gene>
    <name evidence="8" type="primary">hemL</name>
    <name evidence="9" type="ORF">GCM10007981_11790</name>
</gene>
<dbReference type="UniPathway" id="UPA00251">
    <property type="reaction ID" value="UER00317"/>
</dbReference>
<dbReference type="AlphaFoldDB" id="A0A830GWH1"/>
<dbReference type="InterPro" id="IPR004639">
    <property type="entry name" value="4pyrrol_synth_GluAld_NH2Trfase"/>
</dbReference>
<dbReference type="InterPro" id="IPR015424">
    <property type="entry name" value="PyrdxlP-dep_Trfase"/>
</dbReference>
<feature type="modified residue" description="N6-(pyridoxal phosphate)lysine" evidence="8">
    <location>
        <position position="262"/>
    </location>
</feature>
<dbReference type="Proteomes" id="UP000610960">
    <property type="component" value="Unassembled WGS sequence"/>
</dbReference>
<comment type="cofactor">
    <cofactor evidence="2 8">
        <name>pyridoxal 5'-phosphate</name>
        <dbReference type="ChEBI" id="CHEBI:597326"/>
    </cofactor>
</comment>
<dbReference type="HAMAP" id="MF_00375">
    <property type="entry name" value="HemL_aminotrans_3"/>
    <property type="match status" value="1"/>
</dbReference>
<evidence type="ECO:0000256" key="1">
    <source>
        <dbReference type="ARBA" id="ARBA00001579"/>
    </source>
</evidence>
<dbReference type="RefSeq" id="WP_188596515.1">
    <property type="nucleotide sequence ID" value="NZ_BMNL01000003.1"/>
</dbReference>
<dbReference type="GO" id="GO:0005737">
    <property type="term" value="C:cytoplasm"/>
    <property type="evidence" value="ECO:0007669"/>
    <property type="project" value="UniProtKB-SubCell"/>
</dbReference>
<evidence type="ECO:0000256" key="2">
    <source>
        <dbReference type="ARBA" id="ARBA00001933"/>
    </source>
</evidence>
<keyword evidence="5 8" id="KW-0663">Pyridoxal phosphate</keyword>
<dbReference type="OrthoDB" id="6524at2157"/>
<comment type="caution">
    <text evidence="9">The sequence shown here is derived from an EMBL/GenBank/DDBJ whole genome shotgun (WGS) entry which is preliminary data.</text>
</comment>
<reference evidence="9" key="1">
    <citation type="journal article" date="2014" name="Int. J. Syst. Evol. Microbiol.">
        <title>Complete genome sequence of Corynebacterium casei LMG S-19264T (=DSM 44701T), isolated from a smear-ripened cheese.</title>
        <authorList>
            <consortium name="US DOE Joint Genome Institute (JGI-PGF)"/>
            <person name="Walter F."/>
            <person name="Albersmeier A."/>
            <person name="Kalinowski J."/>
            <person name="Ruckert C."/>
        </authorList>
    </citation>
    <scope>NUCLEOTIDE SEQUENCE</scope>
    <source>
        <strain evidence="9">JCM 10088</strain>
    </source>
</reference>
<keyword evidence="10" id="KW-1185">Reference proteome</keyword>
<name>A0A830GWH1_9CREN</name>
<keyword evidence="8" id="KW-0963">Cytoplasm</keyword>
<dbReference type="SUPFAM" id="SSF53383">
    <property type="entry name" value="PLP-dependent transferases"/>
    <property type="match status" value="1"/>
</dbReference>
<dbReference type="PANTHER" id="PTHR43713:SF3">
    <property type="entry name" value="GLUTAMATE-1-SEMIALDEHYDE 2,1-AMINOMUTASE 1, CHLOROPLASTIC-RELATED"/>
    <property type="match status" value="1"/>
</dbReference>
<dbReference type="NCBIfam" id="TIGR00713">
    <property type="entry name" value="hemL"/>
    <property type="match status" value="1"/>
</dbReference>
<reference evidence="9" key="2">
    <citation type="submission" date="2020-09" db="EMBL/GenBank/DDBJ databases">
        <authorList>
            <person name="Sun Q."/>
            <person name="Ohkuma M."/>
        </authorList>
    </citation>
    <scope>NUCLEOTIDE SEQUENCE</scope>
    <source>
        <strain evidence="9">JCM 10088</strain>
    </source>
</reference>
<dbReference type="CDD" id="cd00610">
    <property type="entry name" value="OAT_like"/>
    <property type="match status" value="1"/>
</dbReference>
<evidence type="ECO:0000313" key="10">
    <source>
        <dbReference type="Proteomes" id="UP000610960"/>
    </source>
</evidence>
<dbReference type="Gene3D" id="3.90.1150.10">
    <property type="entry name" value="Aspartate Aminotransferase, domain 1"/>
    <property type="match status" value="1"/>
</dbReference>
<dbReference type="GO" id="GO:0008483">
    <property type="term" value="F:transaminase activity"/>
    <property type="evidence" value="ECO:0007669"/>
    <property type="project" value="UniProtKB-KW"/>
</dbReference>
<evidence type="ECO:0000256" key="3">
    <source>
        <dbReference type="ARBA" id="ARBA00004819"/>
    </source>
</evidence>
<evidence type="ECO:0000256" key="8">
    <source>
        <dbReference type="HAMAP-Rule" id="MF_00375"/>
    </source>
</evidence>
<keyword evidence="9" id="KW-0032">Aminotransferase</keyword>
<dbReference type="PANTHER" id="PTHR43713">
    <property type="entry name" value="GLUTAMATE-1-SEMIALDEHYDE 2,1-AMINOMUTASE"/>
    <property type="match status" value="1"/>
</dbReference>
<evidence type="ECO:0000256" key="4">
    <source>
        <dbReference type="ARBA" id="ARBA00008981"/>
    </source>
</evidence>
<keyword evidence="6 8" id="KW-0413">Isomerase</keyword>
<proteinExistence type="inferred from homology"/>
<protein>
    <recommendedName>
        <fullName evidence="8">Glutamate-1-semialdehyde 2,1-aminomutase</fullName>
        <shortName evidence="8">GSA</shortName>
        <ecNumber evidence="8">5.4.3.8</ecNumber>
    </recommendedName>
    <alternativeName>
        <fullName evidence="8">Glutamate-1-semialdehyde aminotransferase</fullName>
        <shortName evidence="8">GSA-AT</shortName>
    </alternativeName>
</protein>
<dbReference type="InterPro" id="IPR049704">
    <property type="entry name" value="Aminotrans_3_PPA_site"/>
</dbReference>
<dbReference type="NCBIfam" id="NF000818">
    <property type="entry name" value="PRK00062.1"/>
    <property type="match status" value="1"/>
</dbReference>
<accession>A0A830GWH1</accession>
<comment type="pathway">
    <text evidence="3">Porphyrin-containing compound metabolism; protoporphyrin-IX biosynthesis; 5-aminolevulinate from L-glutamyl-tRNA(Glu): step 2/2.</text>
</comment>
<evidence type="ECO:0000256" key="5">
    <source>
        <dbReference type="ARBA" id="ARBA00022898"/>
    </source>
</evidence>
<dbReference type="EC" id="5.4.3.8" evidence="8"/>
<dbReference type="GO" id="GO:0030170">
    <property type="term" value="F:pyridoxal phosphate binding"/>
    <property type="evidence" value="ECO:0007669"/>
    <property type="project" value="InterPro"/>
</dbReference>
<evidence type="ECO:0000256" key="7">
    <source>
        <dbReference type="ARBA" id="ARBA00023244"/>
    </source>
</evidence>
<comment type="similarity">
    <text evidence="4 8">Belongs to the class-III pyridoxal-phosphate-dependent aminotransferase family. HemL subfamily.</text>
</comment>
<dbReference type="InterPro" id="IPR005814">
    <property type="entry name" value="Aminotrans_3"/>
</dbReference>
<dbReference type="PROSITE" id="PS00600">
    <property type="entry name" value="AA_TRANSFER_CLASS_3"/>
    <property type="match status" value="1"/>
</dbReference>
<organism evidence="9 10">
    <name type="scientific">Thermocladium modestius</name>
    <dbReference type="NCBI Taxonomy" id="62609"/>
    <lineage>
        <taxon>Archaea</taxon>
        <taxon>Thermoproteota</taxon>
        <taxon>Thermoprotei</taxon>
        <taxon>Thermoproteales</taxon>
        <taxon>Thermoproteaceae</taxon>
        <taxon>Thermocladium</taxon>
    </lineage>
</organism>
<comment type="catalytic activity">
    <reaction evidence="1 8">
        <text>(S)-4-amino-5-oxopentanoate = 5-aminolevulinate</text>
        <dbReference type="Rhea" id="RHEA:14265"/>
        <dbReference type="ChEBI" id="CHEBI:57501"/>
        <dbReference type="ChEBI" id="CHEBI:356416"/>
        <dbReference type="EC" id="5.4.3.8"/>
    </reaction>
</comment>
<evidence type="ECO:0000256" key="6">
    <source>
        <dbReference type="ARBA" id="ARBA00023235"/>
    </source>
</evidence>
<dbReference type="InterPro" id="IPR015421">
    <property type="entry name" value="PyrdxlP-dep_Trfase_major"/>
</dbReference>
<keyword evidence="9" id="KW-0808">Transferase</keyword>
<dbReference type="GO" id="GO:0006782">
    <property type="term" value="P:protoporphyrinogen IX biosynthetic process"/>
    <property type="evidence" value="ECO:0007669"/>
    <property type="project" value="UniProtKB-UniRule"/>
</dbReference>
<evidence type="ECO:0000313" key="9">
    <source>
        <dbReference type="EMBL" id="GGP21150.1"/>
    </source>
</evidence>
<comment type="subcellular location">
    <subcellularLocation>
        <location evidence="8">Cytoplasm</location>
    </subcellularLocation>
</comment>
<dbReference type="Pfam" id="PF00202">
    <property type="entry name" value="Aminotran_3"/>
    <property type="match status" value="1"/>
</dbReference>
<dbReference type="GO" id="GO:0042286">
    <property type="term" value="F:glutamate-1-semialdehyde 2,1-aminomutase activity"/>
    <property type="evidence" value="ECO:0007669"/>
    <property type="project" value="UniProtKB-UniRule"/>
</dbReference>
<dbReference type="InterPro" id="IPR015422">
    <property type="entry name" value="PyrdxlP-dep_Trfase_small"/>
</dbReference>
<dbReference type="Gene3D" id="3.40.640.10">
    <property type="entry name" value="Type I PLP-dependent aspartate aminotransferase-like (Major domain)"/>
    <property type="match status" value="1"/>
</dbReference>
<dbReference type="EMBL" id="BMNL01000003">
    <property type="protein sequence ID" value="GGP21150.1"/>
    <property type="molecule type" value="Genomic_DNA"/>
</dbReference>
<dbReference type="FunFam" id="3.40.640.10:FF:000021">
    <property type="entry name" value="Glutamate-1-semialdehyde 2,1-aminomutase"/>
    <property type="match status" value="1"/>
</dbReference>
<keyword evidence="7 8" id="KW-0627">Porphyrin biosynthesis</keyword>
<sequence length="423" mass="46234">MSSDLFKLASTIFPGGVNSPARAMKHLPNPFYVRSAEGAYLFTEDGEKLIDYCMGFGPLILGHRHPAVLRAVQNWLERDWLYGAPTKLEIDEARKIMDHVRSIEMIRFVSTGTEATMNAIRLARGFTGRKYIIKFEGNFHGSHDYVLVKAGSGAATWGTPTSAGVPDEAAKLTIVVPYNDLDALEKAMQERGDEVAAIIMEPIAANYGLIPPREGYVKEVKQLTEEHGTLLILDEVVTGFRVGLEGAQGLFGVKPDLTTLGKIIGGGFPIGAFGGSREIMKLVSPLGPVYNAGTFNAHPVSMVAGLATIKELEGEQAYAIANEAAKRLGEAIIDIGGRAGLDVWVNRVASMFQFYFTKKPVESTRDVAESNEKMYLKVHAEALKRGVYLAPSQYEVNFTSAAHDRDVVDYTIRALEESFKAIK</sequence>